<protein>
    <submittedName>
        <fullName evidence="1">Uncharacterized protein</fullName>
    </submittedName>
</protein>
<accession>A0A8R1YYP6</accession>
<evidence type="ECO:0000313" key="1">
    <source>
        <dbReference type="EnsemblMetazoa" id="PPA39608.1"/>
    </source>
</evidence>
<evidence type="ECO:0000313" key="2">
    <source>
        <dbReference type="Proteomes" id="UP000005239"/>
    </source>
</evidence>
<reference evidence="1" key="2">
    <citation type="submission" date="2022-06" db="UniProtKB">
        <authorList>
            <consortium name="EnsemblMetazoa"/>
        </authorList>
    </citation>
    <scope>IDENTIFICATION</scope>
    <source>
        <strain evidence="1">PS312</strain>
    </source>
</reference>
<dbReference type="Proteomes" id="UP000005239">
    <property type="component" value="Unassembled WGS sequence"/>
</dbReference>
<sequence>QHSMNSSAADTKTLRPYIPIVENLKVACLPGQDDLISLSIGVRKARVELFERTFSGISELRMIQPRGIIENCGPAKDFNVRNLIVLPNREYFQIYTVSVKLIDRCLLNFLNECFGKRIEKVWLEECRRCEVLGAISNILQDISFPDMEIFTKTMSENQANHLHEFLSEHNVVQIVLRIGEISKTAHANFRLRFSTFVPNLKFAQNTTLEFYKD</sequence>
<accession>A0A2A6BBX4</accession>
<reference evidence="2" key="1">
    <citation type="journal article" date="2008" name="Nat. Genet.">
        <title>The Pristionchus pacificus genome provides a unique perspective on nematode lifestyle and parasitism.</title>
        <authorList>
            <person name="Dieterich C."/>
            <person name="Clifton S.W."/>
            <person name="Schuster L.N."/>
            <person name="Chinwalla A."/>
            <person name="Delehaunty K."/>
            <person name="Dinkelacker I."/>
            <person name="Fulton L."/>
            <person name="Fulton R."/>
            <person name="Godfrey J."/>
            <person name="Minx P."/>
            <person name="Mitreva M."/>
            <person name="Roeseler W."/>
            <person name="Tian H."/>
            <person name="Witte H."/>
            <person name="Yang S.P."/>
            <person name="Wilson R.K."/>
            <person name="Sommer R.J."/>
        </authorList>
    </citation>
    <scope>NUCLEOTIDE SEQUENCE [LARGE SCALE GENOMIC DNA]</scope>
    <source>
        <strain evidence="2">PS312</strain>
    </source>
</reference>
<dbReference type="EnsemblMetazoa" id="PPA39608.1">
    <property type="protein sequence ID" value="PPA39608.1"/>
    <property type="gene ID" value="WBGene00277977"/>
</dbReference>
<keyword evidence="2" id="KW-1185">Reference proteome</keyword>
<dbReference type="AlphaFoldDB" id="A0A2A6BBX4"/>
<proteinExistence type="predicted"/>
<gene>
    <name evidence="1" type="primary">WBGene00277977</name>
</gene>
<organism evidence="1 2">
    <name type="scientific">Pristionchus pacificus</name>
    <name type="common">Parasitic nematode worm</name>
    <dbReference type="NCBI Taxonomy" id="54126"/>
    <lineage>
        <taxon>Eukaryota</taxon>
        <taxon>Metazoa</taxon>
        <taxon>Ecdysozoa</taxon>
        <taxon>Nematoda</taxon>
        <taxon>Chromadorea</taxon>
        <taxon>Rhabditida</taxon>
        <taxon>Rhabditina</taxon>
        <taxon>Diplogasteromorpha</taxon>
        <taxon>Diplogasteroidea</taxon>
        <taxon>Neodiplogasteridae</taxon>
        <taxon>Pristionchus</taxon>
    </lineage>
</organism>
<name>A0A2A6BBX4_PRIPA</name>